<feature type="region of interest" description="Disordered" evidence="2">
    <location>
        <begin position="27"/>
        <end position="52"/>
    </location>
</feature>
<feature type="region of interest" description="Disordered" evidence="2">
    <location>
        <begin position="85"/>
        <end position="112"/>
    </location>
</feature>
<evidence type="ECO:0000259" key="3">
    <source>
        <dbReference type="Pfam" id="PF13349"/>
    </source>
</evidence>
<name>A0ABS0LQS9_9LACT</name>
<reference evidence="4 5" key="1">
    <citation type="submission" date="2020-07" db="EMBL/GenBank/DDBJ databases">
        <title>Facklamia lactis sp. nov., isolated from raw milk.</title>
        <authorList>
            <person name="Doll E.V."/>
            <person name="Huptas C."/>
            <person name="Staib L."/>
            <person name="Wenning M."/>
            <person name="Scherer S."/>
        </authorList>
    </citation>
    <scope>NUCLEOTIDE SEQUENCE [LARGE SCALE GENOMIC DNA]</scope>
    <source>
        <strain evidence="4 5">DSM 111018</strain>
    </source>
</reference>
<feature type="compositionally biased region" description="Basic and acidic residues" evidence="2">
    <location>
        <begin position="39"/>
        <end position="52"/>
    </location>
</feature>
<comment type="caution">
    <text evidence="4">The sequence shown here is derived from an EMBL/GenBank/DDBJ whole genome shotgun (WGS) entry which is preliminary data.</text>
</comment>
<protein>
    <submittedName>
        <fullName evidence="4">DUF4097 family beta strand repeat protein</fullName>
    </submittedName>
</protein>
<feature type="compositionally biased region" description="Basic and acidic residues" evidence="2">
    <location>
        <begin position="88"/>
        <end position="101"/>
    </location>
</feature>
<feature type="coiled-coil region" evidence="1">
    <location>
        <begin position="118"/>
        <end position="207"/>
    </location>
</feature>
<proteinExistence type="predicted"/>
<evidence type="ECO:0000313" key="4">
    <source>
        <dbReference type="EMBL" id="MBG9986515.1"/>
    </source>
</evidence>
<feature type="compositionally biased region" description="Polar residues" evidence="2">
    <location>
        <begin position="29"/>
        <end position="38"/>
    </location>
</feature>
<accession>A0ABS0LQS9</accession>
<dbReference type="RefSeq" id="WP_197115429.1">
    <property type="nucleotide sequence ID" value="NZ_JACBXQ010000003.1"/>
</dbReference>
<evidence type="ECO:0000256" key="1">
    <source>
        <dbReference type="SAM" id="Coils"/>
    </source>
</evidence>
<evidence type="ECO:0000256" key="2">
    <source>
        <dbReference type="SAM" id="MobiDB-lite"/>
    </source>
</evidence>
<sequence length="572" mass="64399">MNEKERIIELVRQNVISMDEALRLLEASGDQTETNVETSKPKKNVEDKNKKSKDGLNRFFKSVVNVGSVVVKEVVDAGSTVIQEVNDSLEKTADKPEKSEPSPDPISEEETAEYQAQVHEYKTKGQEISDQIEQLNEQLHQAHEEAIIVQQRQRELEIYAEIDEMTPELKEQEAKLREEEEEIKQKVADLEEQIELLYKQQTELHDKCQQDQKSDPDFRAFLEKSTEVLNEKASNFSQEASREGRKLGHQVTELVKSTMSNFTTKDVNVSLNVPWVKTQSLSHQFTFEASDIQELDIDVLNGNLQLEAYEGESIVVDASIKHHGNIETLTPELVTEMSTFETIEGKLIIHVPSPKLMMDATIKVPHKDYQTINLKTLNGNMVINDLECVDVICTSKRGHLNMSHVEAREMKLDTKLGNVELEQVSIELLDLDLVNGNVEIADSKISSIGLKNINGNFRMNGEVGDIKANTVNGNFYITKCDSVAANISVETMHGNLKVSLPSEQAFRANLKTSAGKIQHRMASLDIEEISEEGKKAKLERQSNDPESAVQLDLTLTAGNIYLKDNDLTKEEL</sequence>
<dbReference type="InterPro" id="IPR025164">
    <property type="entry name" value="Toastrack_DUF4097"/>
</dbReference>
<gene>
    <name evidence="4" type="ORF">HZY91_06350</name>
</gene>
<organism evidence="4 5">
    <name type="scientific">Facklamia lactis</name>
    <dbReference type="NCBI Taxonomy" id="2749967"/>
    <lineage>
        <taxon>Bacteria</taxon>
        <taxon>Bacillati</taxon>
        <taxon>Bacillota</taxon>
        <taxon>Bacilli</taxon>
        <taxon>Lactobacillales</taxon>
        <taxon>Aerococcaceae</taxon>
        <taxon>Facklamia</taxon>
    </lineage>
</organism>
<dbReference type="EMBL" id="JACBXQ010000003">
    <property type="protein sequence ID" value="MBG9986515.1"/>
    <property type="molecule type" value="Genomic_DNA"/>
</dbReference>
<evidence type="ECO:0000313" key="5">
    <source>
        <dbReference type="Proteomes" id="UP000721415"/>
    </source>
</evidence>
<dbReference type="Pfam" id="PF13349">
    <property type="entry name" value="DUF4097"/>
    <property type="match status" value="1"/>
</dbReference>
<dbReference type="Proteomes" id="UP000721415">
    <property type="component" value="Unassembled WGS sequence"/>
</dbReference>
<keyword evidence="5" id="KW-1185">Reference proteome</keyword>
<keyword evidence="1" id="KW-0175">Coiled coil</keyword>
<feature type="domain" description="DUF4097" evidence="3">
    <location>
        <begin position="361"/>
        <end position="561"/>
    </location>
</feature>